<evidence type="ECO:0008006" key="5">
    <source>
        <dbReference type="Google" id="ProtNLM"/>
    </source>
</evidence>
<evidence type="ECO:0000256" key="2">
    <source>
        <dbReference type="SAM" id="MobiDB-lite"/>
    </source>
</evidence>
<dbReference type="PANTHER" id="PTHR47691">
    <property type="entry name" value="REGULATOR-RELATED"/>
    <property type="match status" value="1"/>
</dbReference>
<feature type="compositionally biased region" description="Polar residues" evidence="2">
    <location>
        <begin position="94"/>
        <end position="103"/>
    </location>
</feature>
<dbReference type="PRINTS" id="PR00364">
    <property type="entry name" value="DISEASERSIST"/>
</dbReference>
<dbReference type="SUPFAM" id="SSF48452">
    <property type="entry name" value="TPR-like"/>
    <property type="match status" value="2"/>
</dbReference>
<dbReference type="SUPFAM" id="SSF52540">
    <property type="entry name" value="P-loop containing nucleoside triphosphate hydrolases"/>
    <property type="match status" value="1"/>
</dbReference>
<dbReference type="AlphaFoldDB" id="A0A919N1H2"/>
<dbReference type="RefSeq" id="WP_203790209.1">
    <property type="nucleotide sequence ID" value="NZ_BOMV01000104.1"/>
</dbReference>
<dbReference type="SMART" id="SM00028">
    <property type="entry name" value="TPR"/>
    <property type="match status" value="5"/>
</dbReference>
<dbReference type="Gene3D" id="3.40.50.300">
    <property type="entry name" value="P-loop containing nucleotide triphosphate hydrolases"/>
    <property type="match status" value="1"/>
</dbReference>
<dbReference type="InterPro" id="IPR019734">
    <property type="entry name" value="TPR_rpt"/>
</dbReference>
<dbReference type="PANTHER" id="PTHR47691:SF3">
    <property type="entry name" value="HTH-TYPE TRANSCRIPTIONAL REGULATOR RV0890C-RELATED"/>
    <property type="match status" value="1"/>
</dbReference>
<dbReference type="EMBL" id="BOMV01000104">
    <property type="protein sequence ID" value="GIF01451.1"/>
    <property type="molecule type" value="Genomic_DNA"/>
</dbReference>
<proteinExistence type="predicted"/>
<evidence type="ECO:0000256" key="1">
    <source>
        <dbReference type="PROSITE-ProRule" id="PRU00339"/>
    </source>
</evidence>
<feature type="repeat" description="TPR" evidence="1">
    <location>
        <begin position="703"/>
        <end position="736"/>
    </location>
</feature>
<dbReference type="GO" id="GO:0043531">
    <property type="term" value="F:ADP binding"/>
    <property type="evidence" value="ECO:0007669"/>
    <property type="project" value="InterPro"/>
</dbReference>
<comment type="caution">
    <text evidence="3">The sequence shown here is derived from an EMBL/GenBank/DDBJ whole genome shotgun (WGS) entry which is preliminary data.</text>
</comment>
<dbReference type="PROSITE" id="PS50005">
    <property type="entry name" value="TPR"/>
    <property type="match status" value="1"/>
</dbReference>
<sequence>MSADGEPGELVRLGLQGLYEQVRRPPYRALQAHADLAGLTLRISTVSDLLNGPGMPRWATVEAFVRACAGYASAHDIQVPAGQLDVDRWHQRHSAAQEQQETQPVRRRATKSTPAAGRLVPRQLPADVYPFTGRAAELSSLDRLLAPTGEGESGGGPAPVLIAAISGIPGIGKTALAVHWAHRVAERFPDGQLYVNLRGFGPAEPMMDPAEALRGFLAALGVPPNQVPAGLDAQAGMYRSLLAGKRVLVVLDNARDAQHARPLLPGTPSTVALVTSRNHLTSLVAMDGAHPVTLDLLSPAEARALFDRRLGVRTSIAEPKAAERIVTACALLPLALAIAAARARQTGFPLATLAADLDNTARRLDALDAGDATSRVHAVFSWSYTTLSPPARRLFRLLALRPGPDISAAAAASLAGEHPAEVRRLLAELTRAGLLDEHRPGRYACHDLLHAYALEQAEHSEPAPERAAAVHRSLSHYLHTASGAAHLLDPSRTRVQPAPAPPGVIPEPLAVLDEALSWYHAEQETLTAAINQATAMELPEHAWQLVYNLVSYLKRKGQWHAWLSVQRLGLAAARRLDDPAAIAHMVRGLAVVNTKLGRYRTAEVHHQQALRLCRQLGDRGTEGNVQHSFAALFAVQGRFREALDHGRQMLEAHQATGQLAWQADALNVIGACYAGLGEYATGLEYGERAVAMHRRAGDRFGEAASWDTLGELHHGLGRYPESVACYRKALDIYPGIGERYYEAETLIRLGESHRSSGDDDASLRAWQRALGILEDLDHPGAAALAERIRKAT</sequence>
<dbReference type="Proteomes" id="UP000636960">
    <property type="component" value="Unassembled WGS sequence"/>
</dbReference>
<evidence type="ECO:0000313" key="3">
    <source>
        <dbReference type="EMBL" id="GIF01451.1"/>
    </source>
</evidence>
<name>A0A919N1H2_9ACTN</name>
<dbReference type="InterPro" id="IPR036390">
    <property type="entry name" value="WH_DNA-bd_sf"/>
</dbReference>
<dbReference type="SUPFAM" id="SSF46785">
    <property type="entry name" value="Winged helix' DNA-binding domain"/>
    <property type="match status" value="1"/>
</dbReference>
<dbReference type="Gene3D" id="1.25.40.10">
    <property type="entry name" value="Tetratricopeptide repeat domain"/>
    <property type="match status" value="1"/>
</dbReference>
<evidence type="ECO:0000313" key="4">
    <source>
        <dbReference type="Proteomes" id="UP000636960"/>
    </source>
</evidence>
<accession>A0A919N1H2</accession>
<keyword evidence="4" id="KW-1185">Reference proteome</keyword>
<dbReference type="InterPro" id="IPR027417">
    <property type="entry name" value="P-loop_NTPase"/>
</dbReference>
<feature type="region of interest" description="Disordered" evidence="2">
    <location>
        <begin position="91"/>
        <end position="113"/>
    </location>
</feature>
<dbReference type="Pfam" id="PF13424">
    <property type="entry name" value="TPR_12"/>
    <property type="match status" value="2"/>
</dbReference>
<protein>
    <recommendedName>
        <fullName evidence="5">SARP family transcriptional regulator</fullName>
    </recommendedName>
</protein>
<organism evidence="3 4">
    <name type="scientific">Paractinoplanes rishiriensis</name>
    <dbReference type="NCBI Taxonomy" id="1050105"/>
    <lineage>
        <taxon>Bacteria</taxon>
        <taxon>Bacillati</taxon>
        <taxon>Actinomycetota</taxon>
        <taxon>Actinomycetes</taxon>
        <taxon>Micromonosporales</taxon>
        <taxon>Micromonosporaceae</taxon>
        <taxon>Paractinoplanes</taxon>
    </lineage>
</organism>
<keyword evidence="1" id="KW-0802">TPR repeat</keyword>
<gene>
    <name evidence="3" type="ORF">Ari01nite_89150</name>
</gene>
<dbReference type="InterPro" id="IPR011990">
    <property type="entry name" value="TPR-like_helical_dom_sf"/>
</dbReference>
<reference evidence="3" key="1">
    <citation type="submission" date="2021-01" db="EMBL/GenBank/DDBJ databases">
        <title>Whole genome shotgun sequence of Actinoplanes rishiriensis NBRC 108556.</title>
        <authorList>
            <person name="Komaki H."/>
            <person name="Tamura T."/>
        </authorList>
    </citation>
    <scope>NUCLEOTIDE SEQUENCE</scope>
    <source>
        <strain evidence="3">NBRC 108556</strain>
    </source>
</reference>